<name>A0A438K4B8_VITVI</name>
<accession>A0A438K4B8</accession>
<dbReference type="AlphaFoldDB" id="A0A438K4B8"/>
<organism evidence="2 3">
    <name type="scientific">Vitis vinifera</name>
    <name type="common">Grape</name>
    <dbReference type="NCBI Taxonomy" id="29760"/>
    <lineage>
        <taxon>Eukaryota</taxon>
        <taxon>Viridiplantae</taxon>
        <taxon>Streptophyta</taxon>
        <taxon>Embryophyta</taxon>
        <taxon>Tracheophyta</taxon>
        <taxon>Spermatophyta</taxon>
        <taxon>Magnoliopsida</taxon>
        <taxon>eudicotyledons</taxon>
        <taxon>Gunneridae</taxon>
        <taxon>Pentapetalae</taxon>
        <taxon>rosids</taxon>
        <taxon>Vitales</taxon>
        <taxon>Vitaceae</taxon>
        <taxon>Viteae</taxon>
        <taxon>Vitis</taxon>
    </lineage>
</organism>
<feature type="region of interest" description="Disordered" evidence="1">
    <location>
        <begin position="1"/>
        <end position="24"/>
    </location>
</feature>
<evidence type="ECO:0000313" key="3">
    <source>
        <dbReference type="Proteomes" id="UP000288805"/>
    </source>
</evidence>
<dbReference type="Proteomes" id="UP000288805">
    <property type="component" value="Unassembled WGS sequence"/>
</dbReference>
<proteinExistence type="predicted"/>
<protein>
    <submittedName>
        <fullName evidence="2">Uncharacterized protein</fullName>
    </submittedName>
</protein>
<reference evidence="2 3" key="1">
    <citation type="journal article" date="2018" name="PLoS Genet.">
        <title>Population sequencing reveals clonal diversity and ancestral inbreeding in the grapevine cultivar Chardonnay.</title>
        <authorList>
            <person name="Roach M.J."/>
            <person name="Johnson D.L."/>
            <person name="Bohlmann J."/>
            <person name="van Vuuren H.J."/>
            <person name="Jones S.J."/>
            <person name="Pretorius I.S."/>
            <person name="Schmidt S.A."/>
            <person name="Borneman A.R."/>
        </authorList>
    </citation>
    <scope>NUCLEOTIDE SEQUENCE [LARGE SCALE GENOMIC DNA]</scope>
    <source>
        <strain evidence="3">cv. Chardonnay</strain>
        <tissue evidence="2">Leaf</tissue>
    </source>
</reference>
<comment type="caution">
    <text evidence="2">The sequence shown here is derived from an EMBL/GenBank/DDBJ whole genome shotgun (WGS) entry which is preliminary data.</text>
</comment>
<dbReference type="EMBL" id="QGNW01000017">
    <property type="protein sequence ID" value="RVX16046.1"/>
    <property type="molecule type" value="Genomic_DNA"/>
</dbReference>
<gene>
    <name evidence="2" type="ORF">CK203_005479</name>
</gene>
<evidence type="ECO:0000256" key="1">
    <source>
        <dbReference type="SAM" id="MobiDB-lite"/>
    </source>
</evidence>
<sequence>MAKARAMATRGKYKQGDGGNGNKRRVSSWVRLGLASVRLFLKRLNQCVKNKKEDEWEKGEKLVRETNKAGCFLRLRVVDAEEKRCSICISKGKRERGGWSVMADVVRELIDSLDKKENTKEETTPGRLHVEMGKRWGNSDRLSIRVEVEGRKLVEI</sequence>
<evidence type="ECO:0000313" key="2">
    <source>
        <dbReference type="EMBL" id="RVX16046.1"/>
    </source>
</evidence>